<keyword evidence="15" id="KW-1185">Reference proteome</keyword>
<evidence type="ECO:0000256" key="11">
    <source>
        <dbReference type="ARBA" id="ARBA00023201"/>
    </source>
</evidence>
<evidence type="ECO:0000313" key="16">
    <source>
        <dbReference type="RefSeq" id="XP_012938806.2"/>
    </source>
</evidence>
<gene>
    <name evidence="16" type="primary">LOC101853167</name>
</gene>
<keyword evidence="8" id="KW-0406">Ion transport</keyword>
<keyword evidence="3" id="KW-0813">Transport</keyword>
<proteinExistence type="inferred from homology"/>
<sequence length="318" mass="34155">MSTDFSTSTGTIRTFSTVDYVVLSVLMGLSAAIGLYHAIKDRIQKKENMTEFLLGGRSMSVVPVALSLSVTFLSAITILGNPAVTGLNIWGCVIGIGIVVTFYTSLGGMKAVLWTDSLQFFVMIAGLLAIFIQGCKETGGFSAAWDLAEKRKRIVFDDFSFDPSTRHSVWSVTVGGWMLWTALFGVNQAQVQRCLSTSSVRKAQLAILLNTPALVGIVILCCLIGIVMFAFYADCDPLSFGLIEKTDQLLPLFVMDILGDLRGIPGLFVSCVFSGNLSSISSALNAIATVAFKDFLQQFCCSGVSELTATIINKALGK</sequence>
<protein>
    <submittedName>
        <fullName evidence="16">Sodium-coupled monocarboxylate transporter 2</fullName>
    </submittedName>
</protein>
<feature type="transmembrane region" description="Helical" evidence="14">
    <location>
        <begin position="113"/>
        <end position="132"/>
    </location>
</feature>
<evidence type="ECO:0000256" key="6">
    <source>
        <dbReference type="ARBA" id="ARBA00022989"/>
    </source>
</evidence>
<accession>A0ABM1A1A6</accession>
<dbReference type="PROSITE" id="PS00456">
    <property type="entry name" value="NA_SOLUT_SYMP_1"/>
    <property type="match status" value="1"/>
</dbReference>
<comment type="subcellular location">
    <subcellularLocation>
        <location evidence="1">Cell membrane</location>
        <topology evidence="1">Multi-pass membrane protein</topology>
    </subcellularLocation>
</comment>
<keyword evidence="11" id="KW-0739">Sodium transport</keyword>
<keyword evidence="9 14" id="KW-0472">Membrane</keyword>
<reference evidence="16" key="1">
    <citation type="submission" date="2025-08" db="UniProtKB">
        <authorList>
            <consortium name="RefSeq"/>
        </authorList>
    </citation>
    <scope>IDENTIFICATION</scope>
</reference>
<evidence type="ECO:0000256" key="7">
    <source>
        <dbReference type="ARBA" id="ARBA00023053"/>
    </source>
</evidence>
<feature type="transmembrane region" description="Helical" evidence="14">
    <location>
        <begin position="87"/>
        <end position="106"/>
    </location>
</feature>
<keyword evidence="7" id="KW-0915">Sodium</keyword>
<keyword evidence="4" id="KW-1003">Cell membrane</keyword>
<evidence type="ECO:0000256" key="5">
    <source>
        <dbReference type="ARBA" id="ARBA00022692"/>
    </source>
</evidence>
<evidence type="ECO:0000256" key="2">
    <source>
        <dbReference type="ARBA" id="ARBA00006434"/>
    </source>
</evidence>
<evidence type="ECO:0000256" key="10">
    <source>
        <dbReference type="ARBA" id="ARBA00023180"/>
    </source>
</evidence>
<evidence type="ECO:0000256" key="4">
    <source>
        <dbReference type="ARBA" id="ARBA00022475"/>
    </source>
</evidence>
<dbReference type="PROSITE" id="PS50283">
    <property type="entry name" value="NA_SOLUT_SYMP_3"/>
    <property type="match status" value="1"/>
</dbReference>
<dbReference type="PANTHER" id="PTHR42985">
    <property type="entry name" value="SODIUM-COUPLED MONOCARBOXYLATE TRANSPORTER"/>
    <property type="match status" value="1"/>
</dbReference>
<dbReference type="Pfam" id="PF00474">
    <property type="entry name" value="SSF"/>
    <property type="match status" value="1"/>
</dbReference>
<evidence type="ECO:0000256" key="12">
    <source>
        <dbReference type="ARBA" id="ARBA00036099"/>
    </source>
</evidence>
<keyword evidence="6 14" id="KW-1133">Transmembrane helix</keyword>
<dbReference type="GeneID" id="101853167"/>
<organism evidence="15 16">
    <name type="scientific">Aplysia californica</name>
    <name type="common">California sea hare</name>
    <dbReference type="NCBI Taxonomy" id="6500"/>
    <lineage>
        <taxon>Eukaryota</taxon>
        <taxon>Metazoa</taxon>
        <taxon>Spiralia</taxon>
        <taxon>Lophotrochozoa</taxon>
        <taxon>Mollusca</taxon>
        <taxon>Gastropoda</taxon>
        <taxon>Heterobranchia</taxon>
        <taxon>Euthyneura</taxon>
        <taxon>Tectipleura</taxon>
        <taxon>Aplysiida</taxon>
        <taxon>Aplysioidea</taxon>
        <taxon>Aplysiidae</taxon>
        <taxon>Aplysia</taxon>
    </lineage>
</organism>
<dbReference type="InterPro" id="IPR051163">
    <property type="entry name" value="Sodium:Solute_Symporter_SSF"/>
</dbReference>
<dbReference type="InterPro" id="IPR018212">
    <property type="entry name" value="Na/solute_symporter_CS"/>
</dbReference>
<dbReference type="Gene3D" id="1.20.1730.10">
    <property type="entry name" value="Sodium/glucose cotransporter"/>
    <property type="match status" value="2"/>
</dbReference>
<feature type="transmembrane region" description="Helical" evidence="14">
    <location>
        <begin position="207"/>
        <end position="232"/>
    </location>
</feature>
<evidence type="ECO:0000256" key="14">
    <source>
        <dbReference type="SAM" id="Phobius"/>
    </source>
</evidence>
<evidence type="ECO:0000256" key="13">
    <source>
        <dbReference type="RuleBase" id="RU362091"/>
    </source>
</evidence>
<feature type="transmembrane region" description="Helical" evidence="14">
    <location>
        <begin position="60"/>
        <end position="81"/>
    </location>
</feature>
<dbReference type="InterPro" id="IPR001734">
    <property type="entry name" value="Na/solute_symporter"/>
</dbReference>
<dbReference type="RefSeq" id="XP_012938806.2">
    <property type="nucleotide sequence ID" value="XM_013083352.2"/>
</dbReference>
<dbReference type="InterPro" id="IPR038377">
    <property type="entry name" value="Na/Glc_symporter_sf"/>
</dbReference>
<dbReference type="Proteomes" id="UP000694888">
    <property type="component" value="Unplaced"/>
</dbReference>
<keyword evidence="5 14" id="KW-0812">Transmembrane</keyword>
<comment type="similarity">
    <text evidence="2 13">Belongs to the sodium:solute symporter (SSF) (TC 2.A.21) family.</text>
</comment>
<feature type="transmembrane region" description="Helical" evidence="14">
    <location>
        <begin position="20"/>
        <end position="39"/>
    </location>
</feature>
<evidence type="ECO:0000256" key="1">
    <source>
        <dbReference type="ARBA" id="ARBA00004651"/>
    </source>
</evidence>
<keyword evidence="10" id="KW-0325">Glycoprotein</keyword>
<evidence type="ECO:0000313" key="15">
    <source>
        <dbReference type="Proteomes" id="UP000694888"/>
    </source>
</evidence>
<name>A0ABM1A1A6_APLCA</name>
<feature type="transmembrane region" description="Helical" evidence="14">
    <location>
        <begin position="168"/>
        <end position="186"/>
    </location>
</feature>
<comment type="catalytic activity">
    <reaction evidence="12">
        <text>iodide(out) + 2 Na(+)(out) = iodide(in) + 2 Na(+)(in)</text>
        <dbReference type="Rhea" id="RHEA:71207"/>
        <dbReference type="ChEBI" id="CHEBI:16382"/>
        <dbReference type="ChEBI" id="CHEBI:29101"/>
    </reaction>
</comment>
<evidence type="ECO:0000256" key="3">
    <source>
        <dbReference type="ARBA" id="ARBA00022448"/>
    </source>
</evidence>
<evidence type="ECO:0000256" key="8">
    <source>
        <dbReference type="ARBA" id="ARBA00023065"/>
    </source>
</evidence>
<evidence type="ECO:0000256" key="9">
    <source>
        <dbReference type="ARBA" id="ARBA00023136"/>
    </source>
</evidence>
<dbReference type="PANTHER" id="PTHR42985:SF40">
    <property type="entry name" value="LD47995P-RELATED"/>
    <property type="match status" value="1"/>
</dbReference>